<dbReference type="AlphaFoldDB" id="A0A5S3WSY0"/>
<reference evidence="2 3" key="1">
    <citation type="submission" date="2018-01" db="EMBL/GenBank/DDBJ databases">
        <authorList>
            <person name="Paulsen S."/>
            <person name="Gram L.K."/>
        </authorList>
    </citation>
    <scope>NUCLEOTIDE SEQUENCE [LARGE SCALE GENOMIC DNA]</scope>
    <source>
        <strain evidence="2 3">S2676</strain>
    </source>
</reference>
<dbReference type="OrthoDB" id="3677005at2"/>
<organism evidence="2 3">
    <name type="scientific">Pseudoalteromonas rubra</name>
    <dbReference type="NCBI Taxonomy" id="43658"/>
    <lineage>
        <taxon>Bacteria</taxon>
        <taxon>Pseudomonadati</taxon>
        <taxon>Pseudomonadota</taxon>
        <taxon>Gammaproteobacteria</taxon>
        <taxon>Alteromonadales</taxon>
        <taxon>Pseudoalteromonadaceae</taxon>
        <taxon>Pseudoalteromonas</taxon>
    </lineage>
</organism>
<proteinExistence type="predicted"/>
<dbReference type="RefSeq" id="WP_138550771.1">
    <property type="nucleotide sequence ID" value="NZ_PNCH01000014.1"/>
</dbReference>
<reference evidence="3" key="2">
    <citation type="submission" date="2019-06" db="EMBL/GenBank/DDBJ databases">
        <title>Co-occurence of chitin degradation, pigmentation and bioactivity in marine Pseudoalteromonas.</title>
        <authorList>
            <person name="Sonnenschein E.C."/>
            <person name="Bech P.K."/>
        </authorList>
    </citation>
    <scope>NUCLEOTIDE SEQUENCE [LARGE SCALE GENOMIC DNA]</scope>
    <source>
        <strain evidence="3">S2676</strain>
    </source>
</reference>
<feature type="signal peptide" evidence="1">
    <location>
        <begin position="1"/>
        <end position="22"/>
    </location>
</feature>
<dbReference type="EMBL" id="PNCI01000008">
    <property type="protein sequence ID" value="TMP31506.1"/>
    <property type="molecule type" value="Genomic_DNA"/>
</dbReference>
<evidence type="ECO:0000313" key="3">
    <source>
        <dbReference type="Proteomes" id="UP000310249"/>
    </source>
</evidence>
<protein>
    <submittedName>
        <fullName evidence="2">Uncharacterized protein</fullName>
    </submittedName>
</protein>
<comment type="caution">
    <text evidence="2">The sequence shown here is derived from an EMBL/GenBank/DDBJ whole genome shotgun (WGS) entry which is preliminary data.</text>
</comment>
<accession>A0A5S3WSY0</accession>
<keyword evidence="1" id="KW-0732">Signal</keyword>
<sequence length="321" mass="35487">MNKLIIGLLCATGLYAAPQTQAQQSEHDKQIIAKRTVKGHLTTGVNNYCGRKLFEFPAAYDSLNDLSFQFVGEFDPTPGALDAKPLSAANCEADTILASTTDPINVAWLQSFLDMPDADPRLKNRPIMDKPTYVDLIGNHGYIERRLPEHSNPVPFFDGPKEEITLGSWSKARGRYKFQCYNDNSAKTVARFKHLFPNSMYSMLAVWDRAGELVVQPFGGLPNVFITDKRGNARYEKEINGCPLLPTEDGSSLLYLIISYHPNASITGASSFITAAPATVIDKDGSVFESTQPPGIVIHDQIMFPINGLEKIQYDQPLNAK</sequence>
<dbReference type="Proteomes" id="UP000310249">
    <property type="component" value="Unassembled WGS sequence"/>
</dbReference>
<evidence type="ECO:0000256" key="1">
    <source>
        <dbReference type="SAM" id="SignalP"/>
    </source>
</evidence>
<feature type="chain" id="PRO_5024362662" evidence="1">
    <location>
        <begin position="23"/>
        <end position="321"/>
    </location>
</feature>
<name>A0A5S3WSY0_9GAMM</name>
<evidence type="ECO:0000313" key="2">
    <source>
        <dbReference type="EMBL" id="TMP31506.1"/>
    </source>
</evidence>
<gene>
    <name evidence="2" type="ORF">CWB99_04440</name>
</gene>